<dbReference type="GO" id="GO:0008360">
    <property type="term" value="P:regulation of cell shape"/>
    <property type="evidence" value="ECO:0007669"/>
    <property type="project" value="UniProtKB-KW"/>
</dbReference>
<dbReference type="PANTHER" id="PTHR21015">
    <property type="entry name" value="UDP-N-ACETYLGLUCOSAMINE--N-ACETYLMURAMYL-(PENTAPEPTIDE) PYROPHOSPHORYL-UNDECAPRENOL N-ACETYLGLUCOSAMINE TRANSFERASE 1"/>
    <property type="match status" value="1"/>
</dbReference>
<feature type="binding site" evidence="10">
    <location>
        <position position="152"/>
    </location>
    <ligand>
        <name>UDP-N-acetyl-alpha-D-glucosamine</name>
        <dbReference type="ChEBI" id="CHEBI:57705"/>
    </ligand>
</feature>
<dbReference type="Gene3D" id="3.40.50.2000">
    <property type="entry name" value="Glycogen Phosphorylase B"/>
    <property type="match status" value="2"/>
</dbReference>
<organism evidence="13 14">
    <name type="scientific">Tritonibacter horizontis</name>
    <dbReference type="NCBI Taxonomy" id="1768241"/>
    <lineage>
        <taxon>Bacteria</taxon>
        <taxon>Pseudomonadati</taxon>
        <taxon>Pseudomonadota</taxon>
        <taxon>Alphaproteobacteria</taxon>
        <taxon>Rhodobacterales</taxon>
        <taxon>Paracoccaceae</taxon>
        <taxon>Tritonibacter</taxon>
    </lineage>
</organism>
<keyword evidence="5 10" id="KW-0133">Cell shape</keyword>
<evidence type="ECO:0000256" key="9">
    <source>
        <dbReference type="ARBA" id="ARBA00023316"/>
    </source>
</evidence>
<evidence type="ECO:0000259" key="11">
    <source>
        <dbReference type="Pfam" id="PF03033"/>
    </source>
</evidence>
<evidence type="ECO:0000256" key="6">
    <source>
        <dbReference type="ARBA" id="ARBA00022984"/>
    </source>
</evidence>
<feature type="binding site" evidence="10">
    <location>
        <position position="192"/>
    </location>
    <ligand>
        <name>UDP-N-acetyl-alpha-D-glucosamine</name>
        <dbReference type="ChEBI" id="CHEBI:57705"/>
    </ligand>
</feature>
<keyword evidence="3 10" id="KW-0328">Glycosyltransferase</keyword>
<comment type="catalytic activity">
    <reaction evidence="10">
        <text>di-trans,octa-cis-undecaprenyl diphospho-N-acetyl-alpha-D-muramoyl-L-alanyl-D-glutamyl-meso-2,6-diaminopimeloyl-D-alanyl-D-alanine + UDP-N-acetyl-alpha-D-glucosamine = di-trans,octa-cis-undecaprenyl diphospho-[N-acetyl-alpha-D-glucosaminyl-(1-&gt;4)]-N-acetyl-alpha-D-muramoyl-L-alanyl-D-glutamyl-meso-2,6-diaminopimeloyl-D-alanyl-D-alanine + UDP + H(+)</text>
        <dbReference type="Rhea" id="RHEA:31227"/>
        <dbReference type="ChEBI" id="CHEBI:15378"/>
        <dbReference type="ChEBI" id="CHEBI:57705"/>
        <dbReference type="ChEBI" id="CHEBI:58223"/>
        <dbReference type="ChEBI" id="CHEBI:61387"/>
        <dbReference type="ChEBI" id="CHEBI:61388"/>
        <dbReference type="EC" id="2.4.1.227"/>
    </reaction>
</comment>
<sequence length="392" mass="41033">MRCGAVVADKRVVEAPAERQEREGRQEMTQKLLLMAAGGTGGHMFPAQALAEAMLRKGWRVKLSTDARGARYTGGFPHSTEITQVSSATFARGGVLAKALVAPRIAAGVATMALDMRRDRPDVVIGFGGYPSIPALAAATLLGVPRMIHEQNGVLGRVNARFATRVAQVACGVWPTSLPEGAQGVHVGNPVRAAVLEREGAPYIPPGDYPMSILVIGGSQGARILSDVVPEAIAALPEELRRHLRVSHQARGEDEARVTQFYADHGIDAEVRPFFADVPARISEAQLVISRSGASSIADIAVIGRPAILIPLATAAGDHQTANARGLVEAGGAIRIPESALDSASLAEQIAAVLTNAQGATKMAHAALSTGIPNATDRLVALVEHLSEEVDP</sequence>
<name>A0A132BZH5_9RHOB</name>
<dbReference type="UniPathway" id="UPA00219"/>
<dbReference type="SUPFAM" id="SSF53756">
    <property type="entry name" value="UDP-Glycosyltransferase/glycogen phosphorylase"/>
    <property type="match status" value="1"/>
</dbReference>
<dbReference type="CDD" id="cd03785">
    <property type="entry name" value="GT28_MurG"/>
    <property type="match status" value="1"/>
</dbReference>
<dbReference type="PANTHER" id="PTHR21015:SF22">
    <property type="entry name" value="GLYCOSYLTRANSFERASE"/>
    <property type="match status" value="1"/>
</dbReference>
<dbReference type="GO" id="GO:0051301">
    <property type="term" value="P:cell division"/>
    <property type="evidence" value="ECO:0007669"/>
    <property type="project" value="UniProtKB-KW"/>
</dbReference>
<dbReference type="GO" id="GO:0071555">
    <property type="term" value="P:cell wall organization"/>
    <property type="evidence" value="ECO:0007669"/>
    <property type="project" value="UniProtKB-KW"/>
</dbReference>
<feature type="binding site" evidence="10">
    <location>
        <begin position="40"/>
        <end position="42"/>
    </location>
    <ligand>
        <name>UDP-N-acetyl-alpha-D-glucosamine</name>
        <dbReference type="ChEBI" id="CHEBI:57705"/>
    </ligand>
</feature>
<keyword evidence="8 10" id="KW-0131">Cell cycle</keyword>
<keyword evidence="6 10" id="KW-0573">Peptidoglycan synthesis</keyword>
<feature type="domain" description="Glycosyl transferase family 28 C-terminal" evidence="12">
    <location>
        <begin position="213"/>
        <end position="378"/>
    </location>
</feature>
<evidence type="ECO:0000256" key="10">
    <source>
        <dbReference type="HAMAP-Rule" id="MF_00033"/>
    </source>
</evidence>
<keyword evidence="14" id="KW-1185">Reference proteome</keyword>
<protein>
    <recommendedName>
        <fullName evidence="10">UDP-N-acetylglucosamine--N-acetylmuramyl-(pentapeptide) pyrophosphoryl-undecaprenol N-acetylglucosamine transferase</fullName>
        <ecNumber evidence="10">2.4.1.227</ecNumber>
    </recommendedName>
    <alternativeName>
        <fullName evidence="10">Undecaprenyl-PP-MurNAc-pentapeptide-UDPGlcNAc GlcNAc transferase</fullName>
    </alternativeName>
</protein>
<dbReference type="EMBL" id="LPUY01000041">
    <property type="protein sequence ID" value="KUP93768.1"/>
    <property type="molecule type" value="Genomic_DNA"/>
</dbReference>
<evidence type="ECO:0000256" key="4">
    <source>
        <dbReference type="ARBA" id="ARBA00022679"/>
    </source>
</evidence>
<dbReference type="InterPro" id="IPR004276">
    <property type="entry name" value="GlycoTrans_28_N"/>
</dbReference>
<evidence type="ECO:0000256" key="2">
    <source>
        <dbReference type="ARBA" id="ARBA00022618"/>
    </source>
</evidence>
<evidence type="ECO:0000256" key="3">
    <source>
        <dbReference type="ARBA" id="ARBA00022676"/>
    </source>
</evidence>
<dbReference type="EC" id="2.4.1.227" evidence="10"/>
<accession>A0A132BZH5</accession>
<dbReference type="Pfam" id="PF04101">
    <property type="entry name" value="Glyco_tran_28_C"/>
    <property type="match status" value="1"/>
</dbReference>
<comment type="caution">
    <text evidence="13">The sequence shown here is derived from an EMBL/GenBank/DDBJ whole genome shotgun (WGS) entry which is preliminary data.</text>
</comment>
<feature type="domain" description="Glycosyltransferase family 28 N-terminal" evidence="11">
    <location>
        <begin position="34"/>
        <end position="169"/>
    </location>
</feature>
<dbReference type="InterPro" id="IPR007235">
    <property type="entry name" value="Glyco_trans_28_C"/>
</dbReference>
<dbReference type="InterPro" id="IPR006009">
    <property type="entry name" value="GlcNAc_MurG"/>
</dbReference>
<evidence type="ECO:0000313" key="14">
    <source>
        <dbReference type="Proteomes" id="UP000068382"/>
    </source>
</evidence>
<dbReference type="GO" id="GO:0005886">
    <property type="term" value="C:plasma membrane"/>
    <property type="evidence" value="ECO:0007669"/>
    <property type="project" value="UniProtKB-SubCell"/>
</dbReference>
<proteinExistence type="inferred from homology"/>
<dbReference type="Proteomes" id="UP000068382">
    <property type="component" value="Unassembled WGS sequence"/>
</dbReference>
<keyword evidence="7 10" id="KW-0472">Membrane</keyword>
<dbReference type="GO" id="GO:0009252">
    <property type="term" value="P:peptidoglycan biosynthetic process"/>
    <property type="evidence" value="ECO:0007669"/>
    <property type="project" value="UniProtKB-UniRule"/>
</dbReference>
<comment type="subcellular location">
    <subcellularLocation>
        <location evidence="10">Cell membrane</location>
        <topology evidence="10">Peripheral membrane protein</topology>
        <orientation evidence="10">Cytoplasmic side</orientation>
    </subcellularLocation>
</comment>
<keyword evidence="4 10" id="KW-0808">Transferase</keyword>
<evidence type="ECO:0000259" key="12">
    <source>
        <dbReference type="Pfam" id="PF04101"/>
    </source>
</evidence>
<evidence type="ECO:0000256" key="1">
    <source>
        <dbReference type="ARBA" id="ARBA00022475"/>
    </source>
</evidence>
<evidence type="ECO:0000256" key="8">
    <source>
        <dbReference type="ARBA" id="ARBA00023306"/>
    </source>
</evidence>
<keyword evidence="9 10" id="KW-0961">Cell wall biogenesis/degradation</keyword>
<comment type="function">
    <text evidence="10">Cell wall formation. Catalyzes the transfer of a GlcNAc subunit on undecaprenyl-pyrophosphoryl-MurNAc-pentapeptide (lipid intermediate I) to form undecaprenyl-pyrophosphoryl-MurNAc-(pentapeptide)GlcNAc (lipid intermediate II).</text>
</comment>
<dbReference type="GO" id="GO:0050511">
    <property type="term" value="F:undecaprenyldiphospho-muramoylpentapeptide beta-N-acetylglucosaminyltransferase activity"/>
    <property type="evidence" value="ECO:0007669"/>
    <property type="project" value="UniProtKB-UniRule"/>
</dbReference>
<gene>
    <name evidence="13" type="primary">murG_2</name>
    <name evidence="10" type="synonym">murG</name>
    <name evidence="13" type="ORF">TRIHO_12600</name>
</gene>
<comment type="pathway">
    <text evidence="10">Cell wall biogenesis; peptidoglycan biosynthesis.</text>
</comment>
<evidence type="ECO:0000256" key="5">
    <source>
        <dbReference type="ARBA" id="ARBA00022960"/>
    </source>
</evidence>
<keyword evidence="1 10" id="KW-1003">Cell membrane</keyword>
<dbReference type="GO" id="GO:0051991">
    <property type="term" value="F:UDP-N-acetyl-D-glucosamine:N-acetylmuramoyl-L-alanyl-D-glutamyl-meso-2,6-diaminopimelyl-D-alanyl-D-alanine-diphosphoundecaprenol 4-beta-N-acetylglucosaminlytransferase activity"/>
    <property type="evidence" value="ECO:0007669"/>
    <property type="project" value="RHEA"/>
</dbReference>
<evidence type="ECO:0000313" key="13">
    <source>
        <dbReference type="EMBL" id="KUP93768.1"/>
    </source>
</evidence>
<comment type="similarity">
    <text evidence="10">Belongs to the glycosyltransferase 28 family. MurG subfamily.</text>
</comment>
<dbReference type="Pfam" id="PF03033">
    <property type="entry name" value="Glyco_transf_28"/>
    <property type="match status" value="1"/>
</dbReference>
<dbReference type="PATRIC" id="fig|1768241.3.peg.1319"/>
<feature type="binding site" evidence="10">
    <location>
        <position position="219"/>
    </location>
    <ligand>
        <name>UDP-N-acetyl-alpha-D-glucosamine</name>
        <dbReference type="ChEBI" id="CHEBI:57705"/>
    </ligand>
</feature>
<reference evidence="13 14" key="1">
    <citation type="submission" date="2015-12" db="EMBL/GenBank/DDBJ databases">
        <title>Genome sequence of the marine Rhodobacteraceae strain O3.65, Candidatus Tritonibacter horizontis.</title>
        <authorList>
            <person name="Poehlein A."/>
            <person name="Giebel H.A."/>
            <person name="Voget S."/>
            <person name="Brinkhoff T."/>
        </authorList>
    </citation>
    <scope>NUCLEOTIDE SEQUENCE [LARGE SCALE GENOMIC DNA]</scope>
    <source>
        <strain evidence="13 14">O3.65</strain>
    </source>
</reference>
<evidence type="ECO:0000256" key="7">
    <source>
        <dbReference type="ARBA" id="ARBA00023136"/>
    </source>
</evidence>
<dbReference type="HAMAP" id="MF_00033">
    <property type="entry name" value="MurG"/>
    <property type="match status" value="1"/>
</dbReference>
<keyword evidence="2 10" id="KW-0132">Cell division</keyword>
<dbReference type="GO" id="GO:0005975">
    <property type="term" value="P:carbohydrate metabolic process"/>
    <property type="evidence" value="ECO:0007669"/>
    <property type="project" value="InterPro"/>
</dbReference>
<feature type="binding site" evidence="10">
    <location>
        <position position="320"/>
    </location>
    <ligand>
        <name>UDP-N-acetyl-alpha-D-glucosamine</name>
        <dbReference type="ChEBI" id="CHEBI:57705"/>
    </ligand>
</feature>
<comment type="caution">
    <text evidence="10">Lacks conserved residue(s) required for the propagation of feature annotation.</text>
</comment>
<dbReference type="AlphaFoldDB" id="A0A132BZH5"/>